<dbReference type="InterPro" id="IPR038081">
    <property type="entry name" value="CalX-like_sf"/>
</dbReference>
<evidence type="ECO:0000256" key="1">
    <source>
        <dbReference type="ARBA" id="ARBA00022729"/>
    </source>
</evidence>
<organism evidence="7 8">
    <name type="scientific">Arenimonas malthae CC-JY-1</name>
    <dbReference type="NCBI Taxonomy" id="1384054"/>
    <lineage>
        <taxon>Bacteria</taxon>
        <taxon>Pseudomonadati</taxon>
        <taxon>Pseudomonadota</taxon>
        <taxon>Gammaproteobacteria</taxon>
        <taxon>Lysobacterales</taxon>
        <taxon>Lysobacteraceae</taxon>
        <taxon>Arenimonas</taxon>
    </lineage>
</organism>
<dbReference type="STRING" id="1384054.N790_11570"/>
<keyword evidence="2" id="KW-0677">Repeat</keyword>
<dbReference type="PANTHER" id="PTHR42834">
    <property type="entry name" value="ENDONUCLEASE/EXONUCLEASE/PHOSPHATASE FAMILY PROTEIN (AFU_ORTHOLOGUE AFUA_3G09210)"/>
    <property type="match status" value="1"/>
</dbReference>
<feature type="chain" id="PRO_5001868860" description="Calx-beta domain-containing protein" evidence="4">
    <location>
        <begin position="26"/>
        <end position="1224"/>
    </location>
</feature>
<dbReference type="EMBL" id="AVCH01000200">
    <property type="protein sequence ID" value="KFN42369.1"/>
    <property type="molecule type" value="Genomic_DNA"/>
</dbReference>
<evidence type="ECO:0000256" key="2">
    <source>
        <dbReference type="ARBA" id="ARBA00022737"/>
    </source>
</evidence>
<reference evidence="7 8" key="1">
    <citation type="submission" date="2013-09" db="EMBL/GenBank/DDBJ databases">
        <title>Genome sequencing of Arenimonas malthae.</title>
        <authorList>
            <person name="Chen F."/>
            <person name="Wang G."/>
        </authorList>
    </citation>
    <scope>NUCLEOTIDE SEQUENCE [LARGE SCALE GENOMIC DNA]</scope>
    <source>
        <strain evidence="7 8">CC-JY-1</strain>
    </source>
</reference>
<dbReference type="GO" id="GO:0016020">
    <property type="term" value="C:membrane"/>
    <property type="evidence" value="ECO:0007669"/>
    <property type="project" value="InterPro"/>
</dbReference>
<proteinExistence type="predicted"/>
<dbReference type="InterPro" id="IPR036691">
    <property type="entry name" value="Endo/exonu/phosph_ase_sf"/>
</dbReference>
<feature type="domain" description="Calx-beta" evidence="6">
    <location>
        <begin position="251"/>
        <end position="331"/>
    </location>
</feature>
<keyword evidence="8" id="KW-1185">Reference proteome</keyword>
<dbReference type="RefSeq" id="WP_052385966.1">
    <property type="nucleotide sequence ID" value="NZ_AVCH01000200.1"/>
</dbReference>
<evidence type="ECO:0000313" key="8">
    <source>
        <dbReference type="Proteomes" id="UP000029392"/>
    </source>
</evidence>
<feature type="signal peptide" evidence="4">
    <location>
        <begin position="1"/>
        <end position="25"/>
    </location>
</feature>
<dbReference type="SUPFAM" id="SSF56219">
    <property type="entry name" value="DNase I-like"/>
    <property type="match status" value="1"/>
</dbReference>
<dbReference type="Pfam" id="PF03160">
    <property type="entry name" value="Calx-beta"/>
    <property type="match status" value="1"/>
</dbReference>
<dbReference type="eggNOG" id="COG2374">
    <property type="taxonomic scope" value="Bacteria"/>
</dbReference>
<dbReference type="GO" id="GO:0007154">
    <property type="term" value="P:cell communication"/>
    <property type="evidence" value="ECO:0007669"/>
    <property type="project" value="InterPro"/>
</dbReference>
<dbReference type="Proteomes" id="UP000029392">
    <property type="component" value="Unassembled WGS sequence"/>
</dbReference>
<name>A0A091ATN8_9GAMM</name>
<feature type="domain" description="DUF11" evidence="5">
    <location>
        <begin position="963"/>
        <end position="1087"/>
    </location>
</feature>
<sequence length="1224" mass="126052">MRTALRRAGLAASLLSALLATTAQADSTPQSLPFAQDWTNTGLITTNDSWSGVPGIEGFRGDNLTGLTGADPQTLLGADSPGVIDVNANQAAPNTNTAGGVTEFQIANPVVALQGSGTADAPYLKLYVDTTGAQDVTVAYTVRDIDGSADNAIQAVALQYRVGDTGDFTNVPAAFIADATTGPSLATLATPVSVVLPAEAEGQPLVELRIITSNAGGNDEWVGIDDISVTASAAPLRIAVDDVSLSEGEAGTTTASFTVSLNQPAPVGGVSFDVATADGTATAGSDYAARSLTGQVIAEGATSFTFDVQVNGDDVVEGADETFFVNLANVVGAEVGDAQGQGTIVEDDFPITLIHEFQGTGRASPVDGGFVVTRGIVTAVRTNGYYLQTADAEADADPLSSEGVFVFTGNNNVPAQAVVGNLLEVSGTVVEYTPSSNPHQQPLTELTGTAVVALLSSGNPLPAAVEITAALADPAGPVDNLERLEGMRVSIARLVTSGPGEGFIDENDALSSANGNFWGVVEGVARPFREEGVGALDVTPGIPAATPVYDTNPERIRVQSTGQVGAPVIAVDAQAVVSGLVGVLDYGFGTYTLLPDPAAPVAVEGGATPVAVADPTPSEYTIAGFNLLRFYDDVNDAGGDVALTTVAFERRVAKTARAICEYVRTPDILGVVEVENLNALTRLANAINSNLPGTCERNPQYVAYLVEGNDVGKINIGFLVSTAEVRPSVPRVEVLEVVQYGKAEVINNPNGSTSVLHDRPPLVLRAVVNAGNGASAPVTVIGNHLLSLIDINSLEPGSNGYPTTGDRRRTKRALQAEYTAALIEQFQQANPAERIVLLGDFNAFEFSDGYVDVMGILTGREAANDAVLEYVDSPVTVPLTNMSFESAEGENYSFTFEGSAQTLDHLVVNQALIDAAGALRTEHARINADFGVDNFGDDAVPLRSSDHDPVVLFVDEDGFRSVDLGLAVAATGGSVQPGNPVGFQATLSNAGPQDATDVLVSFSANAELPSLAVTAPAGFTCAPAVVAAGATTVDCVADTVAAGSAAFIVTAGTSASTAFEADGLTLSASVATTSSDGNAANDEASATAPMILYANLVLYKADTPATIVYAREAVVGFRVNNRGPHAAPATALEVSFNRSLESVIPEAPAGWSCALDSVTSSRQTFRCDRDGAYPNGGNDVLRFRVRANQSTKAYVSAEVESAAIDSLPANNRQVTQFTVGLGSY</sequence>
<dbReference type="Gene3D" id="2.60.40.2030">
    <property type="match status" value="1"/>
</dbReference>
<dbReference type="CDD" id="cd04486">
    <property type="entry name" value="YhcR_OBF_like"/>
    <property type="match status" value="1"/>
</dbReference>
<dbReference type="InterPro" id="IPR001434">
    <property type="entry name" value="OmcB-like_DUF11"/>
</dbReference>
<dbReference type="InterPro" id="IPR003644">
    <property type="entry name" value="Calx_beta"/>
</dbReference>
<dbReference type="AlphaFoldDB" id="A0A091ATN8"/>
<dbReference type="Gene3D" id="3.60.10.10">
    <property type="entry name" value="Endonuclease/exonuclease/phosphatase"/>
    <property type="match status" value="1"/>
</dbReference>
<dbReference type="OrthoDB" id="9800417at2"/>
<comment type="caution">
    <text evidence="7">The sequence shown here is derived from an EMBL/GenBank/DDBJ whole genome shotgun (WGS) entry which is preliminary data.</text>
</comment>
<dbReference type="Pfam" id="PF01345">
    <property type="entry name" value="DUF11"/>
    <property type="match status" value="1"/>
</dbReference>
<dbReference type="eggNOG" id="COG2931">
    <property type="taxonomic scope" value="Bacteria"/>
</dbReference>
<evidence type="ECO:0008006" key="9">
    <source>
        <dbReference type="Google" id="ProtNLM"/>
    </source>
</evidence>
<evidence type="ECO:0000259" key="5">
    <source>
        <dbReference type="Pfam" id="PF01345"/>
    </source>
</evidence>
<keyword evidence="3" id="KW-0106">Calcium</keyword>
<gene>
    <name evidence="7" type="ORF">N790_11570</name>
</gene>
<keyword evidence="1 4" id="KW-0732">Signal</keyword>
<evidence type="ECO:0000256" key="3">
    <source>
        <dbReference type="ARBA" id="ARBA00022837"/>
    </source>
</evidence>
<evidence type="ECO:0000259" key="6">
    <source>
        <dbReference type="Pfam" id="PF03160"/>
    </source>
</evidence>
<dbReference type="SUPFAM" id="SSF141072">
    <property type="entry name" value="CalX-like"/>
    <property type="match status" value="1"/>
</dbReference>
<evidence type="ECO:0000256" key="4">
    <source>
        <dbReference type="SAM" id="SignalP"/>
    </source>
</evidence>
<accession>A0A091ATN8</accession>
<protein>
    <recommendedName>
        <fullName evidence="9">Calx-beta domain-containing protein</fullName>
    </recommendedName>
</protein>
<evidence type="ECO:0000313" key="7">
    <source>
        <dbReference type="EMBL" id="KFN42369.1"/>
    </source>
</evidence>
<dbReference type="PANTHER" id="PTHR42834:SF1">
    <property type="entry name" value="ENDONUCLEASE_EXONUCLEASE_PHOSPHATASE FAMILY PROTEIN (AFU_ORTHOLOGUE AFUA_3G09210)"/>
    <property type="match status" value="1"/>
</dbReference>
<dbReference type="PATRIC" id="fig|1384054.3.peg.2506"/>